<feature type="compositionally biased region" description="Polar residues" evidence="1">
    <location>
        <begin position="108"/>
        <end position="130"/>
    </location>
</feature>
<name>A0A9P4S6P7_9PEZI</name>
<dbReference type="AlphaFoldDB" id="A0A9P4S6P7"/>
<feature type="region of interest" description="Disordered" evidence="1">
    <location>
        <begin position="1"/>
        <end position="313"/>
    </location>
</feature>
<feature type="compositionally biased region" description="Low complexity" evidence="1">
    <location>
        <begin position="156"/>
        <end position="181"/>
    </location>
</feature>
<comment type="caution">
    <text evidence="2">The sequence shown here is derived from an EMBL/GenBank/DDBJ whole genome shotgun (WGS) entry which is preliminary data.</text>
</comment>
<protein>
    <submittedName>
        <fullName evidence="2">Uncharacterized protein</fullName>
    </submittedName>
</protein>
<reference evidence="2" key="1">
    <citation type="journal article" date="2020" name="Stud. Mycol.">
        <title>101 Dothideomycetes genomes: a test case for predicting lifestyles and emergence of pathogens.</title>
        <authorList>
            <person name="Haridas S."/>
            <person name="Albert R."/>
            <person name="Binder M."/>
            <person name="Bloem J."/>
            <person name="Labutti K."/>
            <person name="Salamov A."/>
            <person name="Andreopoulos B."/>
            <person name="Baker S."/>
            <person name="Barry K."/>
            <person name="Bills G."/>
            <person name="Bluhm B."/>
            <person name="Cannon C."/>
            <person name="Castanera R."/>
            <person name="Culley D."/>
            <person name="Daum C."/>
            <person name="Ezra D."/>
            <person name="Gonzalez J."/>
            <person name="Henrissat B."/>
            <person name="Kuo A."/>
            <person name="Liang C."/>
            <person name="Lipzen A."/>
            <person name="Lutzoni F."/>
            <person name="Magnuson J."/>
            <person name="Mondo S."/>
            <person name="Nolan M."/>
            <person name="Ohm R."/>
            <person name="Pangilinan J."/>
            <person name="Park H.-J."/>
            <person name="Ramirez L."/>
            <person name="Alfaro M."/>
            <person name="Sun H."/>
            <person name="Tritt A."/>
            <person name="Yoshinaga Y."/>
            <person name="Zwiers L.-H."/>
            <person name="Turgeon B."/>
            <person name="Goodwin S."/>
            <person name="Spatafora J."/>
            <person name="Crous P."/>
            <person name="Grigoriev I."/>
        </authorList>
    </citation>
    <scope>NUCLEOTIDE SEQUENCE</scope>
    <source>
        <strain evidence="2">CBS 101060</strain>
    </source>
</reference>
<dbReference type="EMBL" id="MU006101">
    <property type="protein sequence ID" value="KAF2837137.1"/>
    <property type="molecule type" value="Genomic_DNA"/>
</dbReference>
<proteinExistence type="predicted"/>
<feature type="compositionally biased region" description="Low complexity" evidence="1">
    <location>
        <begin position="349"/>
        <end position="358"/>
    </location>
</feature>
<evidence type="ECO:0000313" key="3">
    <source>
        <dbReference type="Proteomes" id="UP000799429"/>
    </source>
</evidence>
<sequence>MDLKSIINIDSSTNTGQPQAPPRPSPPVATSPHTHHRPSPGTYASPNIYHHTYDSRPPQPVPPYQHQLSPQNDLRSSVIPPYEAVHLSPQLQKHASLPGNQYPFPQRASPSPIQNQQAHPYQRDAYQSTMAVGGAPRPHSNSFSRPTPSPYPPLTTPSNSLGQVQSHTSPSPSISSAHAITPHSLRESPMSASSLSHQNHFQSMTQHSQPGTPLGPPAHYQRTSTFSTMEPPSPYGQTKSQSGASYGPPAGTPGNNASRIASSPGGYEGHGQANDREAIEREYYRERERTVSVSPKTKVPSRQQSAETRHSSQDIWNQAVTPSQVHQNANGVNFHGYETHSPKMTAGGSSRQSSVEVKSSGHDLWNTQVAQTNNQTMVQQDVNGLQSFR</sequence>
<feature type="compositionally biased region" description="Polar residues" evidence="1">
    <location>
        <begin position="291"/>
        <end position="306"/>
    </location>
</feature>
<dbReference type="Proteomes" id="UP000799429">
    <property type="component" value="Unassembled WGS sequence"/>
</dbReference>
<feature type="region of interest" description="Disordered" evidence="1">
    <location>
        <begin position="329"/>
        <end position="361"/>
    </location>
</feature>
<feature type="compositionally biased region" description="Polar residues" evidence="1">
    <location>
        <begin position="66"/>
        <end position="75"/>
    </location>
</feature>
<evidence type="ECO:0000256" key="1">
    <source>
        <dbReference type="SAM" id="MobiDB-lite"/>
    </source>
</evidence>
<feature type="compositionally biased region" description="Basic and acidic residues" evidence="1">
    <location>
        <begin position="273"/>
        <end position="290"/>
    </location>
</feature>
<organism evidence="2 3">
    <name type="scientific">Patellaria atrata CBS 101060</name>
    <dbReference type="NCBI Taxonomy" id="1346257"/>
    <lineage>
        <taxon>Eukaryota</taxon>
        <taxon>Fungi</taxon>
        <taxon>Dikarya</taxon>
        <taxon>Ascomycota</taxon>
        <taxon>Pezizomycotina</taxon>
        <taxon>Dothideomycetes</taxon>
        <taxon>Dothideomycetes incertae sedis</taxon>
        <taxon>Patellariales</taxon>
        <taxon>Patellariaceae</taxon>
        <taxon>Patellaria</taxon>
    </lineage>
</organism>
<feature type="compositionally biased region" description="Polar residues" evidence="1">
    <location>
        <begin position="190"/>
        <end position="211"/>
    </location>
</feature>
<feature type="compositionally biased region" description="Pro residues" evidence="1">
    <location>
        <begin position="19"/>
        <end position="29"/>
    </location>
</feature>
<evidence type="ECO:0000313" key="2">
    <source>
        <dbReference type="EMBL" id="KAF2837137.1"/>
    </source>
</evidence>
<accession>A0A9P4S6P7</accession>
<keyword evidence="3" id="KW-1185">Reference proteome</keyword>
<feature type="compositionally biased region" description="Polar residues" evidence="1">
    <location>
        <begin position="221"/>
        <end position="244"/>
    </location>
</feature>
<gene>
    <name evidence="2" type="ORF">M501DRAFT_221434</name>
</gene>
<feature type="region of interest" description="Disordered" evidence="1">
    <location>
        <begin position="370"/>
        <end position="389"/>
    </location>
</feature>